<dbReference type="Pfam" id="PF01180">
    <property type="entry name" value="DHO_dh"/>
    <property type="match status" value="1"/>
</dbReference>
<dbReference type="GO" id="GO:0004152">
    <property type="term" value="F:dihydroorotate dehydrogenase activity"/>
    <property type="evidence" value="ECO:0007669"/>
    <property type="project" value="TreeGrafter"/>
</dbReference>
<reference evidence="8" key="1">
    <citation type="journal article" date="2014" name="Front. Microbiol.">
        <title>High frequency of phylogenetically diverse reductive dehalogenase-homologous genes in deep subseafloor sedimentary metagenomes.</title>
        <authorList>
            <person name="Kawai M."/>
            <person name="Futagami T."/>
            <person name="Toyoda A."/>
            <person name="Takaki Y."/>
            <person name="Nishi S."/>
            <person name="Hori S."/>
            <person name="Arai W."/>
            <person name="Tsubouchi T."/>
            <person name="Morono Y."/>
            <person name="Uchiyama I."/>
            <person name="Ito T."/>
            <person name="Fujiyama A."/>
            <person name="Inagaki F."/>
            <person name="Takami H."/>
        </authorList>
    </citation>
    <scope>NUCLEOTIDE SEQUENCE</scope>
    <source>
        <strain evidence="8">Expedition CK06-06</strain>
    </source>
</reference>
<dbReference type="InterPro" id="IPR013785">
    <property type="entry name" value="Aldolase_TIM"/>
</dbReference>
<keyword evidence="3" id="KW-0285">Flavoprotein</keyword>
<keyword evidence="4" id="KW-0288">FMN</keyword>
<keyword evidence="6" id="KW-0560">Oxidoreductase</keyword>
<evidence type="ECO:0000256" key="5">
    <source>
        <dbReference type="ARBA" id="ARBA00022975"/>
    </source>
</evidence>
<feature type="non-terminal residue" evidence="8">
    <location>
        <position position="156"/>
    </location>
</feature>
<protein>
    <recommendedName>
        <fullName evidence="7">Dihydroorotate dehydrogenase catalytic domain-containing protein</fullName>
    </recommendedName>
</protein>
<dbReference type="Gene3D" id="3.20.20.70">
    <property type="entry name" value="Aldolase class I"/>
    <property type="match status" value="1"/>
</dbReference>
<dbReference type="InterPro" id="IPR050074">
    <property type="entry name" value="DHO_dehydrogenase"/>
</dbReference>
<name>X0Y5A5_9ZZZZ</name>
<dbReference type="GO" id="GO:0005737">
    <property type="term" value="C:cytoplasm"/>
    <property type="evidence" value="ECO:0007669"/>
    <property type="project" value="InterPro"/>
</dbReference>
<dbReference type="SUPFAM" id="SSF51395">
    <property type="entry name" value="FMN-linked oxidoreductases"/>
    <property type="match status" value="1"/>
</dbReference>
<evidence type="ECO:0000256" key="3">
    <source>
        <dbReference type="ARBA" id="ARBA00022630"/>
    </source>
</evidence>
<dbReference type="EMBL" id="BARS01052595">
    <property type="protein sequence ID" value="GAG43873.1"/>
    <property type="molecule type" value="Genomic_DNA"/>
</dbReference>
<comment type="caution">
    <text evidence="8">The sequence shown here is derived from an EMBL/GenBank/DDBJ whole genome shotgun (WGS) entry which is preliminary data.</text>
</comment>
<sequence length="156" mass="16180">MVDLDVDIAGVRLANPLMTASGTCGYAAEYADFLDLRRLGALVTKSITLHPRAGNPPQRVVETRAGMLNAIGLANVGLQRFLAEKVPELDALGLPVFVNVAGATVAEYVAVTEALADVPIIRGVELNISCPNVKAGGIAFGVDAARAAEVTRAVKA</sequence>
<keyword evidence="5" id="KW-0665">Pyrimidine biosynthesis</keyword>
<evidence type="ECO:0000256" key="4">
    <source>
        <dbReference type="ARBA" id="ARBA00022643"/>
    </source>
</evidence>
<proteinExistence type="predicted"/>
<organism evidence="8">
    <name type="scientific">marine sediment metagenome</name>
    <dbReference type="NCBI Taxonomy" id="412755"/>
    <lineage>
        <taxon>unclassified sequences</taxon>
        <taxon>metagenomes</taxon>
        <taxon>ecological metagenomes</taxon>
    </lineage>
</organism>
<comment type="pathway">
    <text evidence="2">Pyrimidine metabolism; UMP biosynthesis via de novo pathway.</text>
</comment>
<gene>
    <name evidence="8" type="ORF">S01H1_78174</name>
</gene>
<evidence type="ECO:0000256" key="2">
    <source>
        <dbReference type="ARBA" id="ARBA00004725"/>
    </source>
</evidence>
<evidence type="ECO:0000313" key="8">
    <source>
        <dbReference type="EMBL" id="GAG43873.1"/>
    </source>
</evidence>
<comment type="cofactor">
    <cofactor evidence="1">
        <name>FMN</name>
        <dbReference type="ChEBI" id="CHEBI:58210"/>
    </cofactor>
</comment>
<evidence type="ECO:0000256" key="1">
    <source>
        <dbReference type="ARBA" id="ARBA00001917"/>
    </source>
</evidence>
<dbReference type="PANTHER" id="PTHR48109:SF1">
    <property type="entry name" value="DIHYDROOROTATE DEHYDROGENASE (FUMARATE)"/>
    <property type="match status" value="1"/>
</dbReference>
<dbReference type="InterPro" id="IPR005720">
    <property type="entry name" value="Dihydroorotate_DH_cat"/>
</dbReference>
<dbReference type="AlphaFoldDB" id="X0Y5A5"/>
<evidence type="ECO:0000256" key="6">
    <source>
        <dbReference type="ARBA" id="ARBA00023002"/>
    </source>
</evidence>
<feature type="domain" description="Dihydroorotate dehydrogenase catalytic" evidence="7">
    <location>
        <begin position="4"/>
        <end position="155"/>
    </location>
</feature>
<accession>X0Y5A5</accession>
<evidence type="ECO:0000259" key="7">
    <source>
        <dbReference type="Pfam" id="PF01180"/>
    </source>
</evidence>
<dbReference type="GO" id="GO:0006221">
    <property type="term" value="P:pyrimidine nucleotide biosynthetic process"/>
    <property type="evidence" value="ECO:0007669"/>
    <property type="project" value="UniProtKB-KW"/>
</dbReference>
<dbReference type="GO" id="GO:0006207">
    <property type="term" value="P:'de novo' pyrimidine nucleobase biosynthetic process"/>
    <property type="evidence" value="ECO:0007669"/>
    <property type="project" value="TreeGrafter"/>
</dbReference>
<dbReference type="PANTHER" id="PTHR48109">
    <property type="entry name" value="DIHYDROOROTATE DEHYDROGENASE (QUINONE), MITOCHONDRIAL-RELATED"/>
    <property type="match status" value="1"/>
</dbReference>